<evidence type="ECO:0000313" key="1">
    <source>
        <dbReference type="EMBL" id="KAJ8342401.1"/>
    </source>
</evidence>
<evidence type="ECO:0000313" key="2">
    <source>
        <dbReference type="Proteomes" id="UP001152622"/>
    </source>
</evidence>
<accession>A0A9Q1EP29</accession>
<name>A0A9Q1EP29_SYNKA</name>
<protein>
    <submittedName>
        <fullName evidence="1">Uncharacterized protein</fullName>
    </submittedName>
</protein>
<proteinExistence type="predicted"/>
<sequence>MPVLWSRVLEPVVCVQEVQKLCAAEQHPGFLVVPLRDGRPIPRPEHPASKHQALTTALYCHINTIYTAASEAQREGLLQGPPEEAVSVPAAHLLVRSTAFNHSATEVRKSDRPRLISPCGCRHWNPKPSRLSARVASP</sequence>
<comment type="caution">
    <text evidence="1">The sequence shown here is derived from an EMBL/GenBank/DDBJ whole genome shotgun (WGS) entry which is preliminary data.</text>
</comment>
<reference evidence="1" key="1">
    <citation type="journal article" date="2023" name="Science">
        <title>Genome structures resolve the early diversification of teleost fishes.</title>
        <authorList>
            <person name="Parey E."/>
            <person name="Louis A."/>
            <person name="Montfort J."/>
            <person name="Bouchez O."/>
            <person name="Roques C."/>
            <person name="Iampietro C."/>
            <person name="Lluch J."/>
            <person name="Castinel A."/>
            <person name="Donnadieu C."/>
            <person name="Desvignes T."/>
            <person name="Floi Bucao C."/>
            <person name="Jouanno E."/>
            <person name="Wen M."/>
            <person name="Mejri S."/>
            <person name="Dirks R."/>
            <person name="Jansen H."/>
            <person name="Henkel C."/>
            <person name="Chen W.J."/>
            <person name="Zahm M."/>
            <person name="Cabau C."/>
            <person name="Klopp C."/>
            <person name="Thompson A.W."/>
            <person name="Robinson-Rechavi M."/>
            <person name="Braasch I."/>
            <person name="Lecointre G."/>
            <person name="Bobe J."/>
            <person name="Postlethwait J.H."/>
            <person name="Berthelot C."/>
            <person name="Roest Crollius H."/>
            <person name="Guiguen Y."/>
        </authorList>
    </citation>
    <scope>NUCLEOTIDE SEQUENCE</scope>
    <source>
        <strain evidence="1">WJC10195</strain>
    </source>
</reference>
<dbReference type="EMBL" id="JAINUF010000014">
    <property type="protein sequence ID" value="KAJ8342401.1"/>
    <property type="molecule type" value="Genomic_DNA"/>
</dbReference>
<keyword evidence="2" id="KW-1185">Reference proteome</keyword>
<dbReference type="Proteomes" id="UP001152622">
    <property type="component" value="Chromosome 14"/>
</dbReference>
<dbReference type="AlphaFoldDB" id="A0A9Q1EP29"/>
<gene>
    <name evidence="1" type="ORF">SKAU_G00323290</name>
</gene>
<organism evidence="1 2">
    <name type="scientific">Synaphobranchus kaupii</name>
    <name type="common">Kaup's arrowtooth eel</name>
    <dbReference type="NCBI Taxonomy" id="118154"/>
    <lineage>
        <taxon>Eukaryota</taxon>
        <taxon>Metazoa</taxon>
        <taxon>Chordata</taxon>
        <taxon>Craniata</taxon>
        <taxon>Vertebrata</taxon>
        <taxon>Euteleostomi</taxon>
        <taxon>Actinopterygii</taxon>
        <taxon>Neopterygii</taxon>
        <taxon>Teleostei</taxon>
        <taxon>Anguilliformes</taxon>
        <taxon>Synaphobranchidae</taxon>
        <taxon>Synaphobranchus</taxon>
    </lineage>
</organism>